<sequence length="81" mass="9345">MTNTAAQDCLLQWIEERGKWAKWRCAETQTAVGQKKTSNDTQMAVPRSIVDYLKDNGIDNVSVDSVRFKLTSFERSYREKV</sequence>
<name>A0A1D1VQ24_RAMVA</name>
<protein>
    <submittedName>
        <fullName evidence="1">Uncharacterized protein</fullName>
    </submittedName>
</protein>
<proteinExistence type="predicted"/>
<organism evidence="1 2">
    <name type="scientific">Ramazzottius varieornatus</name>
    <name type="common">Water bear</name>
    <name type="synonym">Tardigrade</name>
    <dbReference type="NCBI Taxonomy" id="947166"/>
    <lineage>
        <taxon>Eukaryota</taxon>
        <taxon>Metazoa</taxon>
        <taxon>Ecdysozoa</taxon>
        <taxon>Tardigrada</taxon>
        <taxon>Eutardigrada</taxon>
        <taxon>Parachela</taxon>
        <taxon>Hypsibioidea</taxon>
        <taxon>Ramazzottiidae</taxon>
        <taxon>Ramazzottius</taxon>
    </lineage>
</organism>
<evidence type="ECO:0000313" key="1">
    <source>
        <dbReference type="EMBL" id="GAV02283.1"/>
    </source>
</evidence>
<keyword evidence="2" id="KW-1185">Reference proteome</keyword>
<dbReference type="EMBL" id="BDGG01000008">
    <property type="protein sequence ID" value="GAV02283.1"/>
    <property type="molecule type" value="Genomic_DNA"/>
</dbReference>
<dbReference type="AlphaFoldDB" id="A0A1D1VQ24"/>
<gene>
    <name evidence="1" type="primary">RvY_12872-1</name>
    <name evidence="1" type="synonym">RvY_12872.1</name>
    <name evidence="1" type="ORF">RvY_12872</name>
</gene>
<accession>A0A1D1VQ24</accession>
<evidence type="ECO:0000313" key="2">
    <source>
        <dbReference type="Proteomes" id="UP000186922"/>
    </source>
</evidence>
<dbReference type="Proteomes" id="UP000186922">
    <property type="component" value="Unassembled WGS sequence"/>
</dbReference>
<reference evidence="1 2" key="1">
    <citation type="journal article" date="2016" name="Nat. Commun.">
        <title>Extremotolerant tardigrade genome and improved radiotolerance of human cultured cells by tardigrade-unique protein.</title>
        <authorList>
            <person name="Hashimoto T."/>
            <person name="Horikawa D.D."/>
            <person name="Saito Y."/>
            <person name="Kuwahara H."/>
            <person name="Kozuka-Hata H."/>
            <person name="Shin-I T."/>
            <person name="Minakuchi Y."/>
            <person name="Ohishi K."/>
            <person name="Motoyama A."/>
            <person name="Aizu T."/>
            <person name="Enomoto A."/>
            <person name="Kondo K."/>
            <person name="Tanaka S."/>
            <person name="Hara Y."/>
            <person name="Koshikawa S."/>
            <person name="Sagara H."/>
            <person name="Miura T."/>
            <person name="Yokobori S."/>
            <person name="Miyagawa K."/>
            <person name="Suzuki Y."/>
            <person name="Kubo T."/>
            <person name="Oyama M."/>
            <person name="Kohara Y."/>
            <person name="Fujiyama A."/>
            <person name="Arakawa K."/>
            <person name="Katayama T."/>
            <person name="Toyoda A."/>
            <person name="Kunieda T."/>
        </authorList>
    </citation>
    <scope>NUCLEOTIDE SEQUENCE [LARGE SCALE GENOMIC DNA]</scope>
    <source>
        <strain evidence="1 2">YOKOZUNA-1</strain>
    </source>
</reference>
<comment type="caution">
    <text evidence="1">The sequence shown here is derived from an EMBL/GenBank/DDBJ whole genome shotgun (WGS) entry which is preliminary data.</text>
</comment>